<feature type="domain" description="P-granule-associated protein DEPS-1 sixth OB-fold" evidence="3">
    <location>
        <begin position="460"/>
        <end position="518"/>
    </location>
</feature>
<evidence type="ECO:0000259" key="4">
    <source>
        <dbReference type="Pfam" id="PF24342"/>
    </source>
</evidence>
<comment type="caution">
    <text evidence="5">The sequence shown here is derived from an EMBL/GenBank/DDBJ whole genome shotgun (WGS) entry which is preliminary data.</text>
</comment>
<feature type="domain" description="P-granule-associated protein DEPS-1 second OB-fold" evidence="4">
    <location>
        <begin position="78"/>
        <end position="156"/>
    </location>
</feature>
<keyword evidence="6" id="KW-1185">Reference proteome</keyword>
<gene>
    <name evidence="5" type="ORF">CAUJ_LOCUS16101</name>
</gene>
<protein>
    <submittedName>
        <fullName evidence="5">Uncharacterized protein</fullName>
    </submittedName>
</protein>
<evidence type="ECO:0000259" key="3">
    <source>
        <dbReference type="Pfam" id="PF24341"/>
    </source>
</evidence>
<organism evidence="5 6">
    <name type="scientific">Caenorhabditis auriculariae</name>
    <dbReference type="NCBI Taxonomy" id="2777116"/>
    <lineage>
        <taxon>Eukaryota</taxon>
        <taxon>Metazoa</taxon>
        <taxon>Ecdysozoa</taxon>
        <taxon>Nematoda</taxon>
        <taxon>Chromadorea</taxon>
        <taxon>Rhabditida</taxon>
        <taxon>Rhabditina</taxon>
        <taxon>Rhabditomorpha</taxon>
        <taxon>Rhabditoidea</taxon>
        <taxon>Rhabditidae</taxon>
        <taxon>Peloderinae</taxon>
        <taxon>Caenorhabditis</taxon>
    </lineage>
</organism>
<feature type="region of interest" description="Disordered" evidence="1">
    <location>
        <begin position="521"/>
        <end position="583"/>
    </location>
</feature>
<dbReference type="InterPro" id="IPR057147">
    <property type="entry name" value="OB_DEPS-1_3rd"/>
</dbReference>
<dbReference type="Pfam" id="PF24341">
    <property type="entry name" value="OB_DEPS-1_6th"/>
    <property type="match status" value="1"/>
</dbReference>
<dbReference type="OrthoDB" id="5799162at2759"/>
<dbReference type="Proteomes" id="UP000835052">
    <property type="component" value="Unassembled WGS sequence"/>
</dbReference>
<dbReference type="Pfam" id="PF24342">
    <property type="entry name" value="OB_DEPS-1_2nd"/>
    <property type="match status" value="1"/>
</dbReference>
<feature type="domain" description="P-granule-associated protein DEPS-1 third OB-fold" evidence="2">
    <location>
        <begin position="211"/>
        <end position="283"/>
    </location>
</feature>
<name>A0A8S1HXM3_9PELO</name>
<feature type="compositionally biased region" description="Low complexity" evidence="1">
    <location>
        <begin position="531"/>
        <end position="565"/>
    </location>
</feature>
<evidence type="ECO:0000313" key="5">
    <source>
        <dbReference type="EMBL" id="CAD6200204.1"/>
    </source>
</evidence>
<proteinExistence type="predicted"/>
<evidence type="ECO:0000259" key="2">
    <source>
        <dbReference type="Pfam" id="PF24339"/>
    </source>
</evidence>
<evidence type="ECO:0000313" key="6">
    <source>
        <dbReference type="Proteomes" id="UP000835052"/>
    </source>
</evidence>
<sequence>MRRKIGKCLGLIVAELRRVTNYYRTKIVQVAEQAFNVTTLFDQLQFQDDVAAAKKINNGIWTSRYYFVIFNFSRCKTLHQCKLEDGKFQIRLPGVRNPFTATFWSELFTTTFDLAKLGTVVEPDVCVYAWIELKVLGDEEKGYFIESNVVSFDSFDISSQHFVGSAPWNASQDVNPFACLPAKPCPSYEDFVIAVEPPQNKLPEPSEWRENIKNRIGLLIEDRLIMCHDLPQYDFVLPIRKVAYFYEDKNEQKIPMYFAIGEYVYFDAIWSSFHKKYFVLRLRYATDYQLHHAVDTELILSVQLIPANIGEEPAYGFYTEQFGVLPHMDDPNGVLDLLADSPVADRTIKVATRCLPVAQRKIQRFSILSIFLGHEDVENSTKSYYKWKEETQINLGAVEGIVISNEGDVFAPKYPGTTFRGAEKSANTFQIKHWEIISAHGIVTSAFRHMDENDVEQKLLLLVEAVPALEYEGILKSEAVGFIDTMEKIKGALREDRRSPMTGDIRKSRCAFEVVSTTRAVPKGVHPRRTGSAYSHSGSRSGTSQSSSSSLSSRMSGRSRFSVGGHSSNNENSSTVAGSSSRF</sequence>
<dbReference type="InterPro" id="IPR057143">
    <property type="entry name" value="OB_DEPS-1_2nd"/>
</dbReference>
<reference evidence="5" key="1">
    <citation type="submission" date="2020-10" db="EMBL/GenBank/DDBJ databases">
        <authorList>
            <person name="Kikuchi T."/>
        </authorList>
    </citation>
    <scope>NUCLEOTIDE SEQUENCE</scope>
    <source>
        <strain evidence="5">NKZ352</strain>
    </source>
</reference>
<accession>A0A8S1HXM3</accession>
<dbReference type="EMBL" id="CAJGYM010000253">
    <property type="protein sequence ID" value="CAD6200204.1"/>
    <property type="molecule type" value="Genomic_DNA"/>
</dbReference>
<dbReference type="Pfam" id="PF24339">
    <property type="entry name" value="OB_DEPS-1_3rd"/>
    <property type="match status" value="1"/>
</dbReference>
<dbReference type="AlphaFoldDB" id="A0A8S1HXM3"/>
<dbReference type="InterPro" id="IPR057144">
    <property type="entry name" value="OB_DEPS-1_6th"/>
</dbReference>
<evidence type="ECO:0000256" key="1">
    <source>
        <dbReference type="SAM" id="MobiDB-lite"/>
    </source>
</evidence>
<feature type="compositionally biased region" description="Polar residues" evidence="1">
    <location>
        <begin position="566"/>
        <end position="583"/>
    </location>
</feature>